<evidence type="ECO:0000256" key="5">
    <source>
        <dbReference type="ARBA" id="ARBA00022473"/>
    </source>
</evidence>
<feature type="region of interest" description="Disordered" evidence="9">
    <location>
        <begin position="917"/>
        <end position="937"/>
    </location>
</feature>
<dbReference type="Gene3D" id="2.30.42.10">
    <property type="match status" value="1"/>
</dbReference>
<feature type="region of interest" description="Disordered" evidence="9">
    <location>
        <begin position="83"/>
        <end position="143"/>
    </location>
</feature>
<comment type="similarity">
    <text evidence="3">Belongs to the inturned family.</text>
</comment>
<feature type="region of interest" description="Disordered" evidence="9">
    <location>
        <begin position="748"/>
        <end position="826"/>
    </location>
</feature>
<keyword evidence="5" id="KW-0217">Developmental protein</keyword>
<feature type="compositionally biased region" description="Polar residues" evidence="9">
    <location>
        <begin position="129"/>
        <end position="143"/>
    </location>
</feature>
<evidence type="ECO:0000256" key="9">
    <source>
        <dbReference type="SAM" id="MobiDB-lite"/>
    </source>
</evidence>
<feature type="compositionally biased region" description="Basic and acidic residues" evidence="9">
    <location>
        <begin position="920"/>
        <end position="930"/>
    </location>
</feature>
<dbReference type="PANTHER" id="PTHR21082:SF4">
    <property type="entry name" value="PROTEIN INTURNED"/>
    <property type="match status" value="1"/>
</dbReference>
<evidence type="ECO:0000313" key="12">
    <source>
        <dbReference type="Proteomes" id="UP001274896"/>
    </source>
</evidence>
<comment type="subcellular location">
    <subcellularLocation>
        <location evidence="2">Cell surface</location>
    </subcellularLocation>
    <subcellularLocation>
        <location evidence="1">Cytoplasm</location>
        <location evidence="1">Cytoskeleton</location>
        <location evidence="1">Cilium basal body</location>
    </subcellularLocation>
</comment>
<evidence type="ECO:0000256" key="2">
    <source>
        <dbReference type="ARBA" id="ARBA00004241"/>
    </source>
</evidence>
<evidence type="ECO:0000256" key="3">
    <source>
        <dbReference type="ARBA" id="ARBA00010034"/>
    </source>
</evidence>
<sequence>MFTVCSSGKNLRPVCTDLDEFDSIRSVLLYSELEPEWLDDVQKNGELFYLELSEGEEEAVLSHITATQSAATNHVRFSEKEAEIITDKRSKKRTDSSAKSQPKFKKLAKILGGKRRPSHRSKADGKNGGVSQPPTSILKNQTGPRTGLVVQQPYLKNVCVYVNPKRLGCMSPSPSEKGGLLEALLGVILRGGDGLCCNGERLIIHGLVPHSPASKCAQILIGDVLVAVDDVDVTSENIERVLSCISGPTQVHLTLETGAAGSVMDSEVPRPRPAAPVSQLVRLLWGEDTTELQMSVAHIPHIVMYLSLKLDSESPQEEQEISYQYPVSEAAAQLKAVRGIFLTLCDMLENVTGGQIISSSLVLRKQLVHVGYWKEGENLLVVGLPADRVPLLHLQTVINGLVRTLRVMYGSLHRPICAFSELENAPRLDHFFCLFFQRIIQPSRLSDSPGSPPFNISGIPPFNISGTLFLDNLPAMCWLTLPPDVKACPLIQTNTTALSIFALIRSELITLVLSCRFEKLTVKMFDEAEAVHRSALTGDIFNNVEVDSVLSDFESSDFGDMSEDFYGMRRLYLILGSCLFYKGYLIANHLPKEDLLDVCLYCQHYCLLCLGAEQRVGQLVVWREVFLQRRSQPDSPPPSTSTSHPGYCESHGRFFLLVVGLKHFMQCVLLEAGGCASLALGSPGPDCIYVDQVKATLLQLESLESAIEERLSAPPTPCLSCADWFLPSSGRDRQDVIGSSPILNRLTAAIKPPSPGTIGRSLFRDAGSGLKGRKPSPQRSVSDSGSEGRSEPGDVGLRMPSAGTRRDSLGSGGSDGSGSSGGLFKIPKLKQPNPFYLGSLKKSLTEREAEEMQNTLKLTAGLENTLFHYVLMETVQGIFITPTHREISQLSGSIHPQLIRNFHHCCLSIRHAFQQSLPPRQDRRGADRPHTSRGLGPVKEHGILFQCKPENWTDQKKPAPTMTYWVIGRMVLEPVPQEFYVCFHDSVPEVPVEMAFRLSFGLAV</sequence>
<dbReference type="SUPFAM" id="SSF50156">
    <property type="entry name" value="PDZ domain-like"/>
    <property type="match status" value="1"/>
</dbReference>
<dbReference type="AlphaFoldDB" id="A0AAE0V951"/>
<dbReference type="InterPro" id="IPR043989">
    <property type="entry name" value="CCZ1/INTU/HSP4_longin_3"/>
</dbReference>
<feature type="compositionally biased region" description="Gly residues" evidence="9">
    <location>
        <begin position="810"/>
        <end position="821"/>
    </location>
</feature>
<reference evidence="11" key="1">
    <citation type="submission" date="2023-06" db="EMBL/GenBank/DDBJ databases">
        <title>Male Hemibagrus guttatus genome.</title>
        <authorList>
            <person name="Bian C."/>
        </authorList>
    </citation>
    <scope>NUCLEOTIDE SEQUENCE</scope>
    <source>
        <strain evidence="11">Male_cb2023</strain>
        <tissue evidence="11">Muscle</tissue>
    </source>
</reference>
<evidence type="ECO:0000256" key="1">
    <source>
        <dbReference type="ARBA" id="ARBA00004120"/>
    </source>
</evidence>
<dbReference type="GO" id="GO:0060271">
    <property type="term" value="P:cilium assembly"/>
    <property type="evidence" value="ECO:0007669"/>
    <property type="project" value="InterPro"/>
</dbReference>
<dbReference type="SMART" id="SM00228">
    <property type="entry name" value="PDZ"/>
    <property type="match status" value="1"/>
</dbReference>
<comment type="caution">
    <text evidence="11">The sequence shown here is derived from an EMBL/GenBank/DDBJ whole genome shotgun (WGS) entry which is preliminary data.</text>
</comment>
<accession>A0AAE0V951</accession>
<dbReference type="InterPro" id="IPR043988">
    <property type="entry name" value="CCZ1/INTU_longin_2"/>
</dbReference>
<gene>
    <name evidence="11" type="ORF">QTP70_019950</name>
</gene>
<dbReference type="GO" id="GO:0007399">
    <property type="term" value="P:nervous system development"/>
    <property type="evidence" value="ECO:0007669"/>
    <property type="project" value="TreeGrafter"/>
</dbReference>
<feature type="domain" description="PDZ" evidence="10">
    <location>
        <begin position="169"/>
        <end position="242"/>
    </location>
</feature>
<dbReference type="Proteomes" id="UP001274896">
    <property type="component" value="Unassembled WGS sequence"/>
</dbReference>
<evidence type="ECO:0000259" key="10">
    <source>
        <dbReference type="PROSITE" id="PS50106"/>
    </source>
</evidence>
<keyword evidence="7" id="KW-0970">Cilium biogenesis/degradation</keyword>
<dbReference type="PANTHER" id="PTHR21082">
    <property type="entry name" value="PROTEIN INTURNED"/>
    <property type="match status" value="1"/>
</dbReference>
<dbReference type="InterPro" id="IPR039151">
    <property type="entry name" value="INTU"/>
</dbReference>
<proteinExistence type="inferred from homology"/>
<dbReference type="InterPro" id="IPR043987">
    <property type="entry name" value="CCZ1/INTU/HSP4_longin_1"/>
</dbReference>
<keyword evidence="12" id="KW-1185">Reference proteome</keyword>
<keyword evidence="6" id="KW-0963">Cytoplasm</keyword>
<evidence type="ECO:0000256" key="7">
    <source>
        <dbReference type="ARBA" id="ARBA00022794"/>
    </source>
</evidence>
<feature type="compositionally biased region" description="Basic and acidic residues" evidence="9">
    <location>
        <begin position="83"/>
        <end position="96"/>
    </location>
</feature>
<evidence type="ECO:0000313" key="11">
    <source>
        <dbReference type="EMBL" id="KAK3546034.1"/>
    </source>
</evidence>
<dbReference type="PROSITE" id="PS50106">
    <property type="entry name" value="PDZ"/>
    <property type="match status" value="1"/>
</dbReference>
<protein>
    <recommendedName>
        <fullName evidence="4">Protein inturned</fullName>
    </recommendedName>
    <alternativeName>
        <fullName evidence="8">Inturned planar cell polarity effector homolog</fullName>
    </alternativeName>
</protein>
<dbReference type="GO" id="GO:0005737">
    <property type="term" value="C:cytoplasm"/>
    <property type="evidence" value="ECO:0007669"/>
    <property type="project" value="TreeGrafter"/>
</dbReference>
<dbReference type="GO" id="GO:0005929">
    <property type="term" value="C:cilium"/>
    <property type="evidence" value="ECO:0007669"/>
    <property type="project" value="TreeGrafter"/>
</dbReference>
<dbReference type="Pfam" id="PF19032">
    <property type="entry name" value="Intu_longin_2"/>
    <property type="match status" value="1"/>
</dbReference>
<evidence type="ECO:0000256" key="8">
    <source>
        <dbReference type="ARBA" id="ARBA00032633"/>
    </source>
</evidence>
<dbReference type="GO" id="GO:0016192">
    <property type="term" value="P:vesicle-mediated transport"/>
    <property type="evidence" value="ECO:0007669"/>
    <property type="project" value="InterPro"/>
</dbReference>
<feature type="compositionally biased region" description="Basic residues" evidence="9">
    <location>
        <begin position="102"/>
        <end position="120"/>
    </location>
</feature>
<name>A0AAE0V951_9TELE</name>
<dbReference type="InterPro" id="IPR036034">
    <property type="entry name" value="PDZ_sf"/>
</dbReference>
<organism evidence="11 12">
    <name type="scientific">Hemibagrus guttatus</name>
    <dbReference type="NCBI Taxonomy" id="175788"/>
    <lineage>
        <taxon>Eukaryota</taxon>
        <taxon>Metazoa</taxon>
        <taxon>Chordata</taxon>
        <taxon>Craniata</taxon>
        <taxon>Vertebrata</taxon>
        <taxon>Euteleostomi</taxon>
        <taxon>Actinopterygii</taxon>
        <taxon>Neopterygii</taxon>
        <taxon>Teleostei</taxon>
        <taxon>Ostariophysi</taxon>
        <taxon>Siluriformes</taxon>
        <taxon>Bagridae</taxon>
        <taxon>Hemibagrus</taxon>
    </lineage>
</organism>
<dbReference type="GO" id="GO:0009986">
    <property type="term" value="C:cell surface"/>
    <property type="evidence" value="ECO:0007669"/>
    <property type="project" value="UniProtKB-SubCell"/>
</dbReference>
<dbReference type="Pfam" id="PF19033">
    <property type="entry name" value="Intu_longin_3"/>
    <property type="match status" value="1"/>
</dbReference>
<dbReference type="GO" id="GO:0001736">
    <property type="term" value="P:establishment of planar polarity"/>
    <property type="evidence" value="ECO:0007669"/>
    <property type="project" value="InterPro"/>
</dbReference>
<dbReference type="Pfam" id="PF19031">
    <property type="entry name" value="Intu_longin_1"/>
    <property type="match status" value="1"/>
</dbReference>
<evidence type="ECO:0000256" key="6">
    <source>
        <dbReference type="ARBA" id="ARBA00022490"/>
    </source>
</evidence>
<dbReference type="EMBL" id="JAUCMX010000005">
    <property type="protein sequence ID" value="KAK3546034.1"/>
    <property type="molecule type" value="Genomic_DNA"/>
</dbReference>
<dbReference type="InterPro" id="IPR001478">
    <property type="entry name" value="PDZ"/>
</dbReference>
<evidence type="ECO:0000256" key="4">
    <source>
        <dbReference type="ARBA" id="ARBA00015639"/>
    </source>
</evidence>